<comment type="caution">
    <text evidence="1">The sequence shown here is derived from an EMBL/GenBank/DDBJ whole genome shotgun (WGS) entry which is preliminary data.</text>
</comment>
<evidence type="ECO:0008006" key="3">
    <source>
        <dbReference type="Google" id="ProtNLM"/>
    </source>
</evidence>
<dbReference type="Proteomes" id="UP001596004">
    <property type="component" value="Unassembled WGS sequence"/>
</dbReference>
<sequence length="900" mass="96376">MAFDEQRYTREVLEPAREAGGLPPEDLRVRYQLSEAMTAAQVADTVRQVRQCWRRARGMLKYKRLADRLEADHARFSPIFSAAAEGDLTPLREALGDSERRAARRLAGAGGRLEDAAGRLRMLSPALLSTIARSSGVSQEEAVRLAAERSIEVREPDALPDAAPYPGFAKVREALEVLGAPHLGRFLFGDRCAEMRVLGGFAVEGGGSVPDAIAEVGRHWAARTRGPWTISADTVLAALRNSPDPAALIRYDIVARLRERVREHPYDDTLLRHATTELDLDAGDARRLIFAVRGEGGLGGGAATRLRELVDAGEIHAAADFAEALEPGALAGEAAELATEVRARLAQAVRLRDRARAALDSDDAWLALRDALQRVPDLPGATELLARLAPHPARAVRAAVQGEGVSLVWQPSPSRAGRIVYDVYRDGILLATADRPSARDDGPPVNTPVTYWVVARRDEAVAMPALAASVVVRPEPADLRLTAGDGVVSGRWTRPAEATRVIVTRDGRPVPAGDTGFRDRDVANGTSYSYTVCAVYADPDGEVVTPGVRRTMTPLGRPRPVADFTLRPDPSAPGTFLVHYEELATGALEIVGLDATPPWPMGTTLSLAELRAATRAIPTAPTRDGQSIRPGGGQGVLLAVTVSGELATVGAHIEHVNLAPPARLTAQRRGVTVYVGFVWPPDVPEVEVRWNGRSMIVNSAAYRAQGGVRLDVPEGEPVTVEVAPTSMVRGERVRGAAVSLRLPGRVPVRYDLSQQGPAWRRSLVVEVTADRPVRLRRLALVLKPGHVQPKSADDGILLDDWNDLEIPARLVVAAPRQAKPYWLRCFAEGAVEVARARGSYGDTPATGFHPVHGPGPSFGAGGFGDDEPGPAFADGDASVFAGPGGEVTLIDPPVRRMKVG</sequence>
<dbReference type="EMBL" id="JBHSFP010000009">
    <property type="protein sequence ID" value="MFC4532308.1"/>
    <property type="molecule type" value="Genomic_DNA"/>
</dbReference>
<proteinExistence type="predicted"/>
<evidence type="ECO:0000313" key="2">
    <source>
        <dbReference type="Proteomes" id="UP001596004"/>
    </source>
</evidence>
<organism evidence="1 2">
    <name type="scientific">Sphaerisporangium dianthi</name>
    <dbReference type="NCBI Taxonomy" id="1436120"/>
    <lineage>
        <taxon>Bacteria</taxon>
        <taxon>Bacillati</taxon>
        <taxon>Actinomycetota</taxon>
        <taxon>Actinomycetes</taxon>
        <taxon>Streptosporangiales</taxon>
        <taxon>Streptosporangiaceae</taxon>
        <taxon>Sphaerisporangium</taxon>
    </lineage>
</organism>
<name>A0ABV9CGZ9_9ACTN</name>
<evidence type="ECO:0000313" key="1">
    <source>
        <dbReference type="EMBL" id="MFC4532308.1"/>
    </source>
</evidence>
<accession>A0ABV9CGZ9</accession>
<protein>
    <recommendedName>
        <fullName evidence="3">Fibronectin type-III domain-containing protein</fullName>
    </recommendedName>
</protein>
<dbReference type="RefSeq" id="WP_380841094.1">
    <property type="nucleotide sequence ID" value="NZ_JBHSFP010000009.1"/>
</dbReference>
<gene>
    <name evidence="1" type="ORF">ACFO60_16165</name>
</gene>
<keyword evidence="2" id="KW-1185">Reference proteome</keyword>
<reference evidence="2" key="1">
    <citation type="journal article" date="2019" name="Int. J. Syst. Evol. Microbiol.">
        <title>The Global Catalogue of Microorganisms (GCM) 10K type strain sequencing project: providing services to taxonomists for standard genome sequencing and annotation.</title>
        <authorList>
            <consortium name="The Broad Institute Genomics Platform"/>
            <consortium name="The Broad Institute Genome Sequencing Center for Infectious Disease"/>
            <person name="Wu L."/>
            <person name="Ma J."/>
        </authorList>
    </citation>
    <scope>NUCLEOTIDE SEQUENCE [LARGE SCALE GENOMIC DNA]</scope>
    <source>
        <strain evidence="2">CGMCC 4.7132</strain>
    </source>
</reference>